<evidence type="ECO:0000313" key="2">
    <source>
        <dbReference type="Proteomes" id="UP000016566"/>
    </source>
</evidence>
<dbReference type="GO" id="GO:0016491">
    <property type="term" value="F:oxidoreductase activity"/>
    <property type="evidence" value="ECO:0007669"/>
    <property type="project" value="InterPro"/>
</dbReference>
<evidence type="ECO:0008006" key="3">
    <source>
        <dbReference type="Google" id="ProtNLM"/>
    </source>
</evidence>
<sequence>MHNDEFREIVREAQSAPSALNTQPARWRRKGDTILIGCDPAAMLKVSDPNGVAAGLACGAAAEATVLALSARRMGAGFTDLWAQDDRATLPGLRLAARITLEAQTDPDPLAAQLPKRFTHRGPYQPGPVDLYGWTRRDAVLVTDAARRGWLAEMHDRIMMAHLRRPEARREVLSWLRLSPRHPRKKYDGLDRATMRLSPRAAAEARAVLGPMWRAADMMGLTDRLAAEAAQIRSAAVIALFHRPVADSPVAAGRPYLRLLLEASKLGLAAWPMGVLTVDQAARAEISTTVGLDPERRLMQVVRLGPVGERPETRARRPLDEVIV</sequence>
<dbReference type="STRING" id="1337093.MBELCI_1990"/>
<keyword evidence="2" id="KW-1185">Reference proteome</keyword>
<proteinExistence type="predicted"/>
<dbReference type="Proteomes" id="UP000016566">
    <property type="component" value="Unassembled WGS sequence"/>
</dbReference>
<gene>
    <name evidence="1" type="ORF">MBELCI_1990</name>
</gene>
<accession>U3AMH1</accession>
<comment type="caution">
    <text evidence="1">The sequence shown here is derived from an EMBL/GenBank/DDBJ whole genome shotgun (WGS) entry which is preliminary data.</text>
</comment>
<dbReference type="OrthoDB" id="8156917at2"/>
<reference evidence="1" key="1">
    <citation type="journal article" date="2013" name="Genome Announc.">
        <title>Draft Genome Sequence of Loktanella cinnabarina LL-001T, Isolated from Deep-Sea Floor Sediment.</title>
        <authorList>
            <person name="Nishi S."/>
            <person name="Tsubouchi T."/>
            <person name="Takaki Y."/>
            <person name="Koyanagi R."/>
            <person name="Satoh N."/>
            <person name="Maruyama T."/>
            <person name="Hatada Y."/>
        </authorList>
    </citation>
    <scope>NUCLEOTIDE SEQUENCE [LARGE SCALE GENOMIC DNA]</scope>
    <source>
        <strain evidence="1">LL-001</strain>
    </source>
</reference>
<dbReference type="InterPro" id="IPR000415">
    <property type="entry name" value="Nitroreductase-like"/>
</dbReference>
<protein>
    <recommendedName>
        <fullName evidence="3">Nitroreductase domain-containing protein</fullName>
    </recommendedName>
</protein>
<name>U3AMH1_9RHOB</name>
<dbReference type="SUPFAM" id="SSF55469">
    <property type="entry name" value="FMN-dependent nitroreductase-like"/>
    <property type="match status" value="1"/>
</dbReference>
<evidence type="ECO:0000313" key="1">
    <source>
        <dbReference type="EMBL" id="GAD55938.1"/>
    </source>
</evidence>
<dbReference type="eggNOG" id="COG0778">
    <property type="taxonomic scope" value="Bacteria"/>
</dbReference>
<dbReference type="Gene3D" id="3.40.109.10">
    <property type="entry name" value="NADH Oxidase"/>
    <property type="match status" value="1"/>
</dbReference>
<dbReference type="RefSeq" id="WP_021694039.1">
    <property type="nucleotide sequence ID" value="NZ_BATB01000024.1"/>
</dbReference>
<dbReference type="AlphaFoldDB" id="U3AMH1"/>
<organism evidence="1 2">
    <name type="scientific">Limimaricola cinnabarinus LL-001</name>
    <dbReference type="NCBI Taxonomy" id="1337093"/>
    <lineage>
        <taxon>Bacteria</taxon>
        <taxon>Pseudomonadati</taxon>
        <taxon>Pseudomonadota</taxon>
        <taxon>Alphaproteobacteria</taxon>
        <taxon>Rhodobacterales</taxon>
        <taxon>Paracoccaceae</taxon>
        <taxon>Limimaricola</taxon>
    </lineage>
</organism>
<dbReference type="EMBL" id="BATB01000024">
    <property type="protein sequence ID" value="GAD55938.1"/>
    <property type="molecule type" value="Genomic_DNA"/>
</dbReference>